<keyword evidence="6" id="KW-0997">Cell inner membrane</keyword>
<keyword evidence="22" id="KW-1185">Reference proteome</keyword>
<evidence type="ECO:0000256" key="6">
    <source>
        <dbReference type="ARBA" id="ARBA00022519"/>
    </source>
</evidence>
<dbReference type="InterPro" id="IPR027417">
    <property type="entry name" value="P-loop_NTPase"/>
</dbReference>
<evidence type="ECO:0000256" key="15">
    <source>
        <dbReference type="ARBA" id="ARBA00051245"/>
    </source>
</evidence>
<feature type="domain" description="AAA" evidence="20">
    <location>
        <begin position="587"/>
        <end position="708"/>
    </location>
</feature>
<dbReference type="OrthoDB" id="230260at2"/>
<proteinExistence type="inferred from homology"/>
<evidence type="ECO:0000256" key="3">
    <source>
        <dbReference type="ARBA" id="ARBA00008883"/>
    </source>
</evidence>
<keyword evidence="10" id="KW-0418">Kinase</keyword>
<evidence type="ECO:0000256" key="12">
    <source>
        <dbReference type="ARBA" id="ARBA00022989"/>
    </source>
</evidence>
<dbReference type="Pfam" id="PF13614">
    <property type="entry name" value="AAA_31"/>
    <property type="match status" value="1"/>
</dbReference>
<reference evidence="21 22" key="1">
    <citation type="submission" date="2018-05" db="EMBL/GenBank/DDBJ databases">
        <title>Complete Genome Sequence of Methylobacterium sp. 17Sr1-43.</title>
        <authorList>
            <person name="Srinivasan S."/>
        </authorList>
    </citation>
    <scope>NUCLEOTIDE SEQUENCE [LARGE SCALE GENOMIC DNA]</scope>
    <source>
        <strain evidence="21 22">17Sr1-43</strain>
    </source>
</reference>
<keyword evidence="5" id="KW-1003">Cell membrane</keyword>
<evidence type="ECO:0000256" key="13">
    <source>
        <dbReference type="ARBA" id="ARBA00023136"/>
    </source>
</evidence>
<name>A0A2U8VQ29_9HYPH</name>
<dbReference type="AlphaFoldDB" id="A0A2U8VQ29"/>
<dbReference type="EC" id="2.7.10.2" evidence="4"/>
<evidence type="ECO:0000313" key="21">
    <source>
        <dbReference type="EMBL" id="AWN35446.1"/>
    </source>
</evidence>
<comment type="subcellular location">
    <subcellularLocation>
        <location evidence="1">Cell inner membrane</location>
        <topology evidence="1">Multi-pass membrane protein</topology>
    </subcellularLocation>
</comment>
<comment type="similarity">
    <text evidence="2">Belongs to the CpsD/CapB family.</text>
</comment>
<feature type="compositionally biased region" description="Basic and acidic residues" evidence="17">
    <location>
        <begin position="779"/>
        <end position="797"/>
    </location>
</feature>
<feature type="domain" description="Polysaccharide chain length determinant N-terminal" evidence="19">
    <location>
        <begin position="66"/>
        <end position="153"/>
    </location>
</feature>
<keyword evidence="11" id="KW-0067">ATP-binding</keyword>
<evidence type="ECO:0000256" key="14">
    <source>
        <dbReference type="ARBA" id="ARBA00023137"/>
    </source>
</evidence>
<protein>
    <recommendedName>
        <fullName evidence="4">non-specific protein-tyrosine kinase</fullName>
        <ecNumber evidence="4">2.7.10.2</ecNumber>
    </recommendedName>
</protein>
<evidence type="ECO:0000256" key="1">
    <source>
        <dbReference type="ARBA" id="ARBA00004429"/>
    </source>
</evidence>
<evidence type="ECO:0000256" key="11">
    <source>
        <dbReference type="ARBA" id="ARBA00022840"/>
    </source>
</evidence>
<dbReference type="EMBL" id="CP029551">
    <property type="protein sequence ID" value="AWN35446.1"/>
    <property type="molecule type" value="Genomic_DNA"/>
</dbReference>
<dbReference type="InterPro" id="IPR005702">
    <property type="entry name" value="Wzc-like_C"/>
</dbReference>
<evidence type="ECO:0000256" key="4">
    <source>
        <dbReference type="ARBA" id="ARBA00011903"/>
    </source>
</evidence>
<evidence type="ECO:0000256" key="7">
    <source>
        <dbReference type="ARBA" id="ARBA00022679"/>
    </source>
</evidence>
<evidence type="ECO:0000259" key="19">
    <source>
        <dbReference type="Pfam" id="PF02706"/>
    </source>
</evidence>
<evidence type="ECO:0000313" key="22">
    <source>
        <dbReference type="Proteomes" id="UP000246058"/>
    </source>
</evidence>
<keyword evidence="8 18" id="KW-0812">Transmembrane</keyword>
<accession>A0A2U8VQ29</accession>
<dbReference type="SUPFAM" id="SSF52540">
    <property type="entry name" value="P-loop containing nucleoside triphosphate hydrolases"/>
    <property type="match status" value="1"/>
</dbReference>
<comment type="similarity">
    <text evidence="3">Belongs to the etk/wzc family.</text>
</comment>
<dbReference type="InterPro" id="IPR025669">
    <property type="entry name" value="AAA_dom"/>
</dbReference>
<evidence type="ECO:0000256" key="17">
    <source>
        <dbReference type="SAM" id="MobiDB-lite"/>
    </source>
</evidence>
<dbReference type="Pfam" id="PF02706">
    <property type="entry name" value="Wzz"/>
    <property type="match status" value="1"/>
</dbReference>
<dbReference type="PANTHER" id="PTHR32309">
    <property type="entry name" value="TYROSINE-PROTEIN KINASE"/>
    <property type="match status" value="1"/>
</dbReference>
<keyword evidence="7" id="KW-0808">Transferase</keyword>
<evidence type="ECO:0000259" key="20">
    <source>
        <dbReference type="Pfam" id="PF13614"/>
    </source>
</evidence>
<evidence type="ECO:0000256" key="9">
    <source>
        <dbReference type="ARBA" id="ARBA00022741"/>
    </source>
</evidence>
<dbReference type="CDD" id="cd05387">
    <property type="entry name" value="BY-kinase"/>
    <property type="match status" value="1"/>
</dbReference>
<feature type="region of interest" description="Disordered" evidence="17">
    <location>
        <begin position="777"/>
        <end position="810"/>
    </location>
</feature>
<evidence type="ECO:0000256" key="16">
    <source>
        <dbReference type="SAM" id="Coils"/>
    </source>
</evidence>
<feature type="transmembrane region" description="Helical" evidence="18">
    <location>
        <begin position="80"/>
        <end position="98"/>
    </location>
</feature>
<gene>
    <name evidence="21" type="ORF">DK427_06640</name>
</gene>
<keyword evidence="9" id="KW-0547">Nucleotide-binding</keyword>
<keyword evidence="16" id="KW-0175">Coiled coil</keyword>
<dbReference type="GO" id="GO:0005886">
    <property type="term" value="C:plasma membrane"/>
    <property type="evidence" value="ECO:0007669"/>
    <property type="project" value="UniProtKB-SubCell"/>
</dbReference>
<dbReference type="Gene3D" id="3.40.50.300">
    <property type="entry name" value="P-loop containing nucleotide triphosphate hydrolases"/>
    <property type="match status" value="1"/>
</dbReference>
<keyword evidence="14" id="KW-0829">Tyrosine-protein kinase</keyword>
<dbReference type="InterPro" id="IPR050445">
    <property type="entry name" value="Bact_polysacc_biosynth/exp"/>
</dbReference>
<evidence type="ECO:0000256" key="2">
    <source>
        <dbReference type="ARBA" id="ARBA00007316"/>
    </source>
</evidence>
<feature type="coiled-coil region" evidence="16">
    <location>
        <begin position="295"/>
        <end position="388"/>
    </location>
</feature>
<evidence type="ECO:0000256" key="8">
    <source>
        <dbReference type="ARBA" id="ARBA00022692"/>
    </source>
</evidence>
<keyword evidence="12 18" id="KW-1133">Transmembrane helix</keyword>
<evidence type="ECO:0000256" key="5">
    <source>
        <dbReference type="ARBA" id="ARBA00022475"/>
    </source>
</evidence>
<dbReference type="KEGG" id="meti:DK427_06640"/>
<evidence type="ECO:0000256" key="10">
    <source>
        <dbReference type="ARBA" id="ARBA00022777"/>
    </source>
</evidence>
<keyword evidence="13 18" id="KW-0472">Membrane</keyword>
<dbReference type="Proteomes" id="UP000246058">
    <property type="component" value="Chromosome"/>
</dbReference>
<sequence length="810" mass="86496">MPGNRPPAPVRASAQVSTAARRGRIPAMDALAGRLAAPMLDRTPGSFLGRGRPLPPDAPKVNDPGDVTYLIAVVRRWRRLIGGFVLAGLAVSLAYLLLATPQYRATARILIDFRRLADIGQDQFAINNRVNDAAVESQATIMTSEGVLRAVIRAEKLDADPEFAEDGSALDRLLALAGLADPADASPAGRERRTIEALGRRVTAQRVGVSYVVELRFLSADAAKAARIANALARAYVDDQLAAKREAAGSANGWYRDRVAELQAQAGEAEKAAVAYRGANRIMLADGKYVDEQLLSELSSRLVAVQGERSEAEAKLARIEAILSAGGAGAVADEFQNNLITGLRQKAAEIRRRMAEITARSGGDHDAVERARQDLQATEASIADEFRRIAQGYRSTAAVARLNEQTITRDLEDLARRSAEAQGVRVQLAQLQSVADTYKTMRDSFLTRFAEAAQEQTFPVTEARIISGASEPNRPATPNWYKAFAAGLSLSFGLGFVVALGRDVLTRRVRDRRQLAAAVGSPCIAVIADLPALAAPPAPGRNPIAEAARLPFSALAESLRAVRLTADARFEGTASGTVLGLVSAVSGDGVTTLAGNLATLLARSGSPTLLIDLDLRGRTLTRLTRDTAATDTEAGLQDVLDGRVPISAIVRRQPSGLHVLPASTHADRLHPSERIAAPQLANLLEMARAGYRYVVLDLPPMLPVSDARAAAALVDGFVMVARWNQTSLDDLQAAVALNPEIAAKLIGAIMNRADPDVLAVFDDTVLDRSLTYLRRARRPEREGAAGRAPRPEPESEHAPQTASDAGVETR</sequence>
<dbReference type="PANTHER" id="PTHR32309:SF13">
    <property type="entry name" value="FERRIC ENTEROBACTIN TRANSPORT PROTEIN FEPE"/>
    <property type="match status" value="1"/>
</dbReference>
<comment type="catalytic activity">
    <reaction evidence="15">
        <text>L-tyrosyl-[protein] + ATP = O-phospho-L-tyrosyl-[protein] + ADP + H(+)</text>
        <dbReference type="Rhea" id="RHEA:10596"/>
        <dbReference type="Rhea" id="RHEA-COMP:10136"/>
        <dbReference type="Rhea" id="RHEA-COMP:20101"/>
        <dbReference type="ChEBI" id="CHEBI:15378"/>
        <dbReference type="ChEBI" id="CHEBI:30616"/>
        <dbReference type="ChEBI" id="CHEBI:46858"/>
        <dbReference type="ChEBI" id="CHEBI:61978"/>
        <dbReference type="ChEBI" id="CHEBI:456216"/>
        <dbReference type="EC" id="2.7.10.2"/>
    </reaction>
</comment>
<dbReference type="GO" id="GO:0004713">
    <property type="term" value="F:protein tyrosine kinase activity"/>
    <property type="evidence" value="ECO:0007669"/>
    <property type="project" value="TreeGrafter"/>
</dbReference>
<organism evidence="21 22">
    <name type="scientific">Methylobacterium radiodurans</name>
    <dbReference type="NCBI Taxonomy" id="2202828"/>
    <lineage>
        <taxon>Bacteria</taxon>
        <taxon>Pseudomonadati</taxon>
        <taxon>Pseudomonadota</taxon>
        <taxon>Alphaproteobacteria</taxon>
        <taxon>Hyphomicrobiales</taxon>
        <taxon>Methylobacteriaceae</taxon>
        <taxon>Methylobacterium</taxon>
    </lineage>
</organism>
<dbReference type="InterPro" id="IPR003856">
    <property type="entry name" value="LPS_length_determ_N"/>
</dbReference>
<evidence type="ECO:0000256" key="18">
    <source>
        <dbReference type="SAM" id="Phobius"/>
    </source>
</evidence>